<dbReference type="InterPro" id="IPR029044">
    <property type="entry name" value="Nucleotide-diphossugar_trans"/>
</dbReference>
<dbReference type="Pfam" id="PF00535">
    <property type="entry name" value="Glycos_transf_2"/>
    <property type="match status" value="1"/>
</dbReference>
<gene>
    <name evidence="3" type="ORF">G9Q37_20370</name>
</gene>
<evidence type="ECO:0000256" key="1">
    <source>
        <dbReference type="ARBA" id="ARBA00038494"/>
    </source>
</evidence>
<evidence type="ECO:0000313" key="4">
    <source>
        <dbReference type="Proteomes" id="UP000503162"/>
    </source>
</evidence>
<dbReference type="PANTHER" id="PTHR43630">
    <property type="entry name" value="POLY-BETA-1,6-N-ACETYL-D-GLUCOSAMINE SYNTHASE"/>
    <property type="match status" value="1"/>
</dbReference>
<proteinExistence type="inferred from homology"/>
<evidence type="ECO:0000313" key="3">
    <source>
        <dbReference type="EMBL" id="QIM54873.1"/>
    </source>
</evidence>
<sequence length="339" mass="37744">MIARDEARCIERALHSLRPHVQRMLVLDTGSRDDTVSLARAAGAEVQRFAWCDDFAAARNRALELADADWNLVVDADEWLIAGGAAIEALQHQRPMHLGQLRIHSGFGDGTQEHISWLTRVLPRGVRYQGRIHEQPESPVPRVRLGIQLGHDGYSQAQLALKRGRNRTLLLAERDAHPEDPHVWLHLGKDHETYGEHADAATCYRAAWLRSQPGAPYRHDLLVRLLHCLGQSGGLDEALVLAGEAMDEWGGSPDYHFVLGNLLLDWSTQHPEQALDQGLPMARAAWERCLEIGERPDLDGSVTGRGSHLAAHNLAVIHEGLGQGEQAAHYRRLAQRLRA</sequence>
<dbReference type="InterPro" id="IPR001173">
    <property type="entry name" value="Glyco_trans_2-like"/>
</dbReference>
<dbReference type="SUPFAM" id="SSF48452">
    <property type="entry name" value="TPR-like"/>
    <property type="match status" value="1"/>
</dbReference>
<dbReference type="KEGG" id="hcz:G9Q37_20370"/>
<dbReference type="Proteomes" id="UP000503162">
    <property type="component" value="Chromosome"/>
</dbReference>
<accession>A0A6G8IP31</accession>
<reference evidence="3 4" key="1">
    <citation type="submission" date="2020-03" db="EMBL/GenBank/DDBJ databases">
        <title>Hydrogenophaga sp. nov. isolated from cyanobacterial mat.</title>
        <authorList>
            <person name="Thorat V."/>
            <person name="Kirdat K."/>
            <person name="Tiwarekar B."/>
            <person name="Costa E.D."/>
            <person name="Yadav A."/>
        </authorList>
    </citation>
    <scope>NUCLEOTIDE SEQUENCE [LARGE SCALE GENOMIC DNA]</scope>
    <source>
        <strain evidence="3 4">BA0156</strain>
    </source>
</reference>
<keyword evidence="3" id="KW-0808">Transferase</keyword>
<feature type="domain" description="Glycosyltransferase 2-like" evidence="2">
    <location>
        <begin position="2"/>
        <end position="80"/>
    </location>
</feature>
<organism evidence="3 4">
    <name type="scientific">Hydrogenophaga crocea</name>
    <dbReference type="NCBI Taxonomy" id="2716225"/>
    <lineage>
        <taxon>Bacteria</taxon>
        <taxon>Pseudomonadati</taxon>
        <taxon>Pseudomonadota</taxon>
        <taxon>Betaproteobacteria</taxon>
        <taxon>Burkholderiales</taxon>
        <taxon>Comamonadaceae</taxon>
        <taxon>Hydrogenophaga</taxon>
    </lineage>
</organism>
<dbReference type="AlphaFoldDB" id="A0A6G8IP31"/>
<protein>
    <submittedName>
        <fullName evidence="3">Glycosyltransferase family 2 protein</fullName>
    </submittedName>
</protein>
<dbReference type="PANTHER" id="PTHR43630:SF2">
    <property type="entry name" value="GLYCOSYLTRANSFERASE"/>
    <property type="match status" value="1"/>
</dbReference>
<name>A0A6G8IP31_9BURK</name>
<dbReference type="SUPFAM" id="SSF53448">
    <property type="entry name" value="Nucleotide-diphospho-sugar transferases"/>
    <property type="match status" value="1"/>
</dbReference>
<keyword evidence="4" id="KW-1185">Reference proteome</keyword>
<dbReference type="CDD" id="cd02511">
    <property type="entry name" value="Beta4Glucosyltransferase"/>
    <property type="match status" value="1"/>
</dbReference>
<dbReference type="InterPro" id="IPR011990">
    <property type="entry name" value="TPR-like_helical_dom_sf"/>
</dbReference>
<dbReference type="Gene3D" id="1.25.40.10">
    <property type="entry name" value="Tetratricopeptide repeat domain"/>
    <property type="match status" value="1"/>
</dbReference>
<dbReference type="Gene3D" id="3.90.550.10">
    <property type="entry name" value="Spore Coat Polysaccharide Biosynthesis Protein SpsA, Chain A"/>
    <property type="match status" value="1"/>
</dbReference>
<comment type="similarity">
    <text evidence="1">Belongs to the glycosyltransferase 2 family. WaaE/KdtX subfamily.</text>
</comment>
<evidence type="ECO:0000259" key="2">
    <source>
        <dbReference type="Pfam" id="PF00535"/>
    </source>
</evidence>
<dbReference type="GO" id="GO:0016740">
    <property type="term" value="F:transferase activity"/>
    <property type="evidence" value="ECO:0007669"/>
    <property type="project" value="UniProtKB-KW"/>
</dbReference>
<dbReference type="EMBL" id="CP049989">
    <property type="protein sequence ID" value="QIM54873.1"/>
    <property type="molecule type" value="Genomic_DNA"/>
</dbReference>